<reference evidence="3 4" key="1">
    <citation type="submission" date="2019-04" db="EMBL/GenBank/DDBJ databases">
        <title>Friends and foes A comparative genomics studyof 23 Aspergillus species from section Flavi.</title>
        <authorList>
            <consortium name="DOE Joint Genome Institute"/>
            <person name="Kjaerbolling I."/>
            <person name="Vesth T."/>
            <person name="Frisvad J.C."/>
            <person name="Nybo J.L."/>
            <person name="Theobald S."/>
            <person name="Kildgaard S."/>
            <person name="Isbrandt T."/>
            <person name="Kuo A."/>
            <person name="Sato A."/>
            <person name="Lyhne E.K."/>
            <person name="Kogle M.E."/>
            <person name="Wiebenga A."/>
            <person name="Kun R.S."/>
            <person name="Lubbers R.J."/>
            <person name="Makela M.R."/>
            <person name="Barry K."/>
            <person name="Chovatia M."/>
            <person name="Clum A."/>
            <person name="Daum C."/>
            <person name="Haridas S."/>
            <person name="He G."/>
            <person name="LaButti K."/>
            <person name="Lipzen A."/>
            <person name="Mondo S."/>
            <person name="Riley R."/>
            <person name="Salamov A."/>
            <person name="Simmons B.A."/>
            <person name="Magnuson J.K."/>
            <person name="Henrissat B."/>
            <person name="Mortensen U.H."/>
            <person name="Larsen T.O."/>
            <person name="Devries R.P."/>
            <person name="Grigoriev I.V."/>
            <person name="Machida M."/>
            <person name="Baker S.E."/>
            <person name="Andersen M.R."/>
        </authorList>
    </citation>
    <scope>NUCLEOTIDE SEQUENCE [LARGE SCALE GENOMIC DNA]</scope>
    <source>
        <strain evidence="3 4">IBT 29228</strain>
    </source>
</reference>
<dbReference type="InterPro" id="IPR021765">
    <property type="entry name" value="UstYa-like"/>
</dbReference>
<evidence type="ECO:0000313" key="4">
    <source>
        <dbReference type="Proteomes" id="UP000326198"/>
    </source>
</evidence>
<proteinExistence type="inferred from homology"/>
<dbReference type="GO" id="GO:0043386">
    <property type="term" value="P:mycotoxin biosynthetic process"/>
    <property type="evidence" value="ECO:0007669"/>
    <property type="project" value="InterPro"/>
</dbReference>
<keyword evidence="4" id="KW-1185">Reference proteome</keyword>
<protein>
    <submittedName>
        <fullName evidence="3">Uncharacterized protein</fullName>
    </submittedName>
</protein>
<gene>
    <name evidence="3" type="ORF">BDV26DRAFT_284485</name>
</gene>
<dbReference type="Pfam" id="PF11807">
    <property type="entry name" value="UstYa"/>
    <property type="match status" value="1"/>
</dbReference>
<dbReference type="Proteomes" id="UP000326198">
    <property type="component" value="Unassembled WGS sequence"/>
</dbReference>
<dbReference type="PANTHER" id="PTHR33365:SF4">
    <property type="entry name" value="CYCLOCHLOROTINE BIOSYNTHESIS PROTEIN O"/>
    <property type="match status" value="1"/>
</dbReference>
<dbReference type="PANTHER" id="PTHR33365">
    <property type="entry name" value="YALI0B05434P"/>
    <property type="match status" value="1"/>
</dbReference>
<sequence>MFAWSPALPAVEYRWLTYQNDFSTKSDYRGPPTPHIEMLWEELYKHNYFTIPPSRLHDLDQPDHGNWVQSSGEVIANLEVYHQLACLNLLRQHTYRDEYDYSALPAFAGTEDQIMVRADRCIDTLRVALMCAGDATPYLIKIVPDRPLGEGPDFNTLHQCRDFGRIKEWSDRHGDNSLRYVEGLSFGA</sequence>
<comment type="similarity">
    <text evidence="2">Belongs to the ustYa family.</text>
</comment>
<dbReference type="EMBL" id="ML736292">
    <property type="protein sequence ID" value="KAE8374160.1"/>
    <property type="molecule type" value="Genomic_DNA"/>
</dbReference>
<evidence type="ECO:0000256" key="1">
    <source>
        <dbReference type="ARBA" id="ARBA00004685"/>
    </source>
</evidence>
<dbReference type="OrthoDB" id="3687641at2759"/>
<evidence type="ECO:0000313" key="3">
    <source>
        <dbReference type="EMBL" id="KAE8374160.1"/>
    </source>
</evidence>
<comment type="pathway">
    <text evidence="1">Mycotoxin biosynthesis.</text>
</comment>
<accession>A0A5N7AZ96</accession>
<organism evidence="3 4">
    <name type="scientific">Aspergillus bertholletiae</name>
    <dbReference type="NCBI Taxonomy" id="1226010"/>
    <lineage>
        <taxon>Eukaryota</taxon>
        <taxon>Fungi</taxon>
        <taxon>Dikarya</taxon>
        <taxon>Ascomycota</taxon>
        <taxon>Pezizomycotina</taxon>
        <taxon>Eurotiomycetes</taxon>
        <taxon>Eurotiomycetidae</taxon>
        <taxon>Eurotiales</taxon>
        <taxon>Aspergillaceae</taxon>
        <taxon>Aspergillus</taxon>
        <taxon>Aspergillus subgen. Circumdati</taxon>
    </lineage>
</organism>
<evidence type="ECO:0000256" key="2">
    <source>
        <dbReference type="ARBA" id="ARBA00035112"/>
    </source>
</evidence>
<name>A0A5N7AZ96_9EURO</name>
<dbReference type="AlphaFoldDB" id="A0A5N7AZ96"/>